<keyword evidence="6" id="KW-0963">Cytoplasm</keyword>
<dbReference type="GO" id="GO:0006886">
    <property type="term" value="P:intracellular protein transport"/>
    <property type="evidence" value="ECO:0007669"/>
    <property type="project" value="InterPro"/>
</dbReference>
<keyword evidence="8" id="KW-0677">Repeat</keyword>
<keyword evidence="12" id="KW-0333">Golgi apparatus</keyword>
<evidence type="ECO:0000256" key="10">
    <source>
        <dbReference type="ARBA" id="ARBA00022927"/>
    </source>
</evidence>
<dbReference type="RefSeq" id="XP_022085188.1">
    <property type="nucleotide sequence ID" value="XM_022229496.1"/>
</dbReference>
<keyword evidence="13 19" id="KW-0175">Coiled coil</keyword>
<evidence type="ECO:0000256" key="4">
    <source>
        <dbReference type="ARBA" id="ARBA00018243"/>
    </source>
</evidence>
<keyword evidence="11" id="KW-0007">Acetylation</keyword>
<dbReference type="GO" id="GO:0005783">
    <property type="term" value="C:endoplasmic reticulum"/>
    <property type="evidence" value="ECO:0007669"/>
    <property type="project" value="TreeGrafter"/>
</dbReference>
<dbReference type="GO" id="GO:0048211">
    <property type="term" value="P:Golgi vesicle docking"/>
    <property type="evidence" value="ECO:0007669"/>
    <property type="project" value="TreeGrafter"/>
</dbReference>
<dbReference type="InterPro" id="IPR011989">
    <property type="entry name" value="ARM-like"/>
</dbReference>
<reference evidence="23" key="1">
    <citation type="submission" date="2025-08" db="UniProtKB">
        <authorList>
            <consortium name="RefSeq"/>
        </authorList>
    </citation>
    <scope>IDENTIFICATION</scope>
</reference>
<dbReference type="GO" id="GO:0006888">
    <property type="term" value="P:endoplasmic reticulum to Golgi vesicle-mediated transport"/>
    <property type="evidence" value="ECO:0007669"/>
    <property type="project" value="TreeGrafter"/>
</dbReference>
<evidence type="ECO:0000256" key="18">
    <source>
        <dbReference type="ARBA" id="ARBA00083407"/>
    </source>
</evidence>
<organism evidence="22 23">
    <name type="scientific">Acanthaster planci</name>
    <name type="common">Crown-of-thorns starfish</name>
    <dbReference type="NCBI Taxonomy" id="133434"/>
    <lineage>
        <taxon>Eukaryota</taxon>
        <taxon>Metazoa</taxon>
        <taxon>Echinodermata</taxon>
        <taxon>Eleutherozoa</taxon>
        <taxon>Asterozoa</taxon>
        <taxon>Asteroidea</taxon>
        <taxon>Valvatacea</taxon>
        <taxon>Valvatida</taxon>
        <taxon>Acanthasteridae</taxon>
        <taxon>Acanthaster</taxon>
    </lineage>
</organism>
<evidence type="ECO:0000256" key="3">
    <source>
        <dbReference type="ARBA" id="ARBA00006960"/>
    </source>
</evidence>
<evidence type="ECO:0000256" key="1">
    <source>
        <dbReference type="ARBA" id="ARBA00004395"/>
    </source>
</evidence>
<evidence type="ECO:0000256" key="14">
    <source>
        <dbReference type="ARBA" id="ARBA00023136"/>
    </source>
</evidence>
<dbReference type="GO" id="GO:0000139">
    <property type="term" value="C:Golgi membrane"/>
    <property type="evidence" value="ECO:0007669"/>
    <property type="project" value="UniProtKB-SubCell"/>
</dbReference>
<proteinExistence type="inferred from homology"/>
<evidence type="ECO:0000256" key="13">
    <source>
        <dbReference type="ARBA" id="ARBA00023054"/>
    </source>
</evidence>
<dbReference type="PANTHER" id="PTHR10013">
    <property type="entry name" value="GENERAL VESICULAR TRANSPORT FACTOR P115"/>
    <property type="match status" value="1"/>
</dbReference>
<name>A0A8B7XWD9_ACAPL</name>
<dbReference type="Gene3D" id="1.25.10.10">
    <property type="entry name" value="Leucine-rich Repeat Variant"/>
    <property type="match status" value="1"/>
</dbReference>
<dbReference type="Gene3D" id="1.10.287.1490">
    <property type="match status" value="1"/>
</dbReference>
<keyword evidence="10" id="KW-0653">Protein transport</keyword>
<evidence type="ECO:0000256" key="17">
    <source>
        <dbReference type="ARBA" id="ARBA00080851"/>
    </source>
</evidence>
<dbReference type="Pfam" id="PF18770">
    <property type="entry name" value="Arm_vescicular"/>
    <property type="match status" value="1"/>
</dbReference>
<dbReference type="GO" id="GO:0005795">
    <property type="term" value="C:Golgi stack"/>
    <property type="evidence" value="ECO:0007669"/>
    <property type="project" value="TreeGrafter"/>
</dbReference>
<dbReference type="GO" id="GO:0005829">
    <property type="term" value="C:cytosol"/>
    <property type="evidence" value="ECO:0007669"/>
    <property type="project" value="UniProtKB-SubCell"/>
</dbReference>
<feature type="coiled-coil region" evidence="19">
    <location>
        <begin position="734"/>
        <end position="836"/>
    </location>
</feature>
<evidence type="ECO:0000313" key="23">
    <source>
        <dbReference type="RefSeq" id="XP_022085188.1"/>
    </source>
</evidence>
<dbReference type="PANTHER" id="PTHR10013:SF0">
    <property type="entry name" value="GENERAL VESICULAR TRANSPORT FACTOR P115"/>
    <property type="match status" value="1"/>
</dbReference>
<dbReference type="GO" id="GO:0048280">
    <property type="term" value="P:vesicle fusion with Golgi apparatus"/>
    <property type="evidence" value="ECO:0007669"/>
    <property type="project" value="InterPro"/>
</dbReference>
<keyword evidence="7" id="KW-0597">Phosphoprotein</keyword>
<evidence type="ECO:0000256" key="12">
    <source>
        <dbReference type="ARBA" id="ARBA00023034"/>
    </source>
</evidence>
<evidence type="ECO:0000256" key="2">
    <source>
        <dbReference type="ARBA" id="ARBA00004514"/>
    </source>
</evidence>
<dbReference type="InterPro" id="IPR024095">
    <property type="entry name" value="Vesicle_P115"/>
</dbReference>
<feature type="region of interest" description="Disordered" evidence="20">
    <location>
        <begin position="959"/>
        <end position="987"/>
    </location>
</feature>
<feature type="compositionally biased region" description="Acidic residues" evidence="20">
    <location>
        <begin position="965"/>
        <end position="987"/>
    </location>
</feature>
<evidence type="ECO:0000256" key="20">
    <source>
        <dbReference type="SAM" id="MobiDB-lite"/>
    </source>
</evidence>
<dbReference type="FunFam" id="1.25.10.10:FF:000054">
    <property type="entry name" value="General vesicular transport factor p115"/>
    <property type="match status" value="1"/>
</dbReference>
<comment type="similarity">
    <text evidence="3">Belongs to the VDP/USO1/EDE1 family.</text>
</comment>
<sequence length="987" mass="110308">MSWFRSVLGSSDTAAQPSGAETIARLCDRVKSSTLLDDRRDAVRALKSLSKKFRFEVGTQCMEVLLGILQTDRSDPEIASYALETLLNIICPTIEEEDDDYEHIDVDAREREIRQLSEHFVDIFLNKTENITLMLGLLEEYEFRIRWPAIRLMTALINLRSSQVQQIILVSPMGVSKLMDLLSDSREVIRNDGLLLLTALTKGNANIQKIVAFENAFDLLLRIIMEEGGSDGGIVVEDCLQLLLNLLKKNSSNQTFFKEGSFIQRLSPFFELQTLVPQNPDGTWSTQKVKNVHHMLQVIRSLVSPNNPQQATSACQKLIHSCGLLKQLCSILMASGVPADILTETINTVSEVIRGCKVNQDFFAAVNAPSTPPRPAIVVLLMSMVNEKQPFVLRCAVLYCFQCFLYKNEVGQEQIISTLLPATADVSAVTAGQLLCGGLFSQDSLSNWCAAIALSHALKDNTAQKEQLLRVQLATGLGQPPVSLLQQCANILSQPTVRFQTKIGLLILLSSWTAGCQLAVTHFLLNPANVPFLTAQVAEHADEHELLGQGLCAFLLGICVHFNDNSNESFTKENMKQLIVKRVGLESFVEKLDLVSKHELYTLAAQKPQLQFPSPDVMMLDYEFTTLFKQLEGVLLKAVSDKDDVETKKTIEDHDSIVTQYKEIIREQDVQLGELRTKYSSLEREHKKAEALLGEQGLQIQQLKDQYALIKAQHGVQSGQGDVNNSIDSASLASGSDRERVAQLEAEIAALKEEKATLSTQVEEKNARIEKLTNDLTISDAKAVLSSNDMENTSSDELRTHLEEMQKKNEKLRMALADATAEIEKQSKMVEELSEKERSSRDIFSREMSDLESRLAQSESGHASLVAENEQLRSTNQMLEAGHLEAQNASQRASSGDAEAINQLKEAVNQLQQEMKVLEQERDSVKLELEDVRKEQDDVLVLMMETESKKDKYKEKLKELGQTISDDELGEEGEDWEDEEEDEKEDS</sequence>
<dbReference type="CTD" id="8615"/>
<dbReference type="Pfam" id="PF04869">
    <property type="entry name" value="Uso1_p115_head"/>
    <property type="match status" value="1"/>
</dbReference>
<keyword evidence="5" id="KW-0813">Transport</keyword>
<feature type="domain" description="Vesicle tethering protein Uso1/P115-like head" evidence="21">
    <location>
        <begin position="359"/>
        <end position="639"/>
    </location>
</feature>
<dbReference type="AlphaFoldDB" id="A0A8B7XWD9"/>
<evidence type="ECO:0000256" key="6">
    <source>
        <dbReference type="ARBA" id="ARBA00022490"/>
    </source>
</evidence>
<accession>A0A8B7XWD9</accession>
<evidence type="ECO:0000256" key="19">
    <source>
        <dbReference type="SAM" id="Coils"/>
    </source>
</evidence>
<dbReference type="Proteomes" id="UP000694845">
    <property type="component" value="Unplaced"/>
</dbReference>
<evidence type="ECO:0000256" key="5">
    <source>
        <dbReference type="ARBA" id="ARBA00022448"/>
    </source>
</evidence>
<dbReference type="SUPFAM" id="SSF48371">
    <property type="entry name" value="ARM repeat"/>
    <property type="match status" value="1"/>
</dbReference>
<keyword evidence="14" id="KW-0472">Membrane</keyword>
<evidence type="ECO:0000256" key="7">
    <source>
        <dbReference type="ARBA" id="ARBA00022553"/>
    </source>
</evidence>
<dbReference type="InterPro" id="IPR006953">
    <property type="entry name" value="Vesicle_Uso1_P115_head"/>
</dbReference>
<gene>
    <name evidence="23" type="primary">LOC110976302</name>
</gene>
<dbReference type="OMA" id="GQETFCN"/>
<feature type="coiled-coil region" evidence="19">
    <location>
        <begin position="665"/>
        <end position="692"/>
    </location>
</feature>
<comment type="subcellular location">
    <subcellularLocation>
        <location evidence="2">Cytoplasm</location>
        <location evidence="2">Cytosol</location>
    </subcellularLocation>
    <subcellularLocation>
        <location evidence="1">Golgi apparatus membrane</location>
        <topology evidence="1">Peripheral membrane protein</topology>
    </subcellularLocation>
</comment>
<evidence type="ECO:0000256" key="11">
    <source>
        <dbReference type="ARBA" id="ARBA00022990"/>
    </source>
</evidence>
<keyword evidence="22" id="KW-1185">Reference proteome</keyword>
<evidence type="ECO:0000256" key="8">
    <source>
        <dbReference type="ARBA" id="ARBA00022737"/>
    </source>
</evidence>
<keyword evidence="9" id="KW-0931">ER-Golgi transport</keyword>
<evidence type="ECO:0000259" key="21">
    <source>
        <dbReference type="Pfam" id="PF04869"/>
    </source>
</evidence>
<dbReference type="KEGG" id="aplc:110976302"/>
<dbReference type="GO" id="GO:0012507">
    <property type="term" value="C:ER to Golgi transport vesicle membrane"/>
    <property type="evidence" value="ECO:0007669"/>
    <property type="project" value="TreeGrafter"/>
</dbReference>
<dbReference type="GO" id="GO:0045056">
    <property type="term" value="P:transcytosis"/>
    <property type="evidence" value="ECO:0007669"/>
    <property type="project" value="TreeGrafter"/>
</dbReference>
<evidence type="ECO:0000313" key="22">
    <source>
        <dbReference type="Proteomes" id="UP000694845"/>
    </source>
</evidence>
<evidence type="ECO:0000256" key="16">
    <source>
        <dbReference type="ARBA" id="ARBA00075954"/>
    </source>
</evidence>
<dbReference type="GeneID" id="110976302"/>
<dbReference type="OrthoDB" id="198977at2759"/>
<comment type="function">
    <text evidence="15">General vesicular transport factor required for intercisternal transport in the Golgi stack; it is required for transcytotic fusion and/or subsequent binding of the vesicles to the target membrane. May well act as a vesicular anchor by interacting with the target membrane and holding the vesicular and target membranes in proximity.</text>
</comment>
<dbReference type="InterPro" id="IPR016024">
    <property type="entry name" value="ARM-type_fold"/>
</dbReference>
<evidence type="ECO:0000256" key="9">
    <source>
        <dbReference type="ARBA" id="ARBA00022892"/>
    </source>
</evidence>
<evidence type="ECO:0000256" key="15">
    <source>
        <dbReference type="ARBA" id="ARBA00058762"/>
    </source>
</evidence>
<dbReference type="InterPro" id="IPR041209">
    <property type="entry name" value="P115_Arm_rpt"/>
</dbReference>
<protein>
    <recommendedName>
        <fullName evidence="4">General vesicular transport factor p115</fullName>
    </recommendedName>
    <alternativeName>
        <fullName evidence="16">Protein USO1 homolog</fullName>
    </alternativeName>
    <alternativeName>
        <fullName evidence="17">Transcytosis-associated protein</fullName>
    </alternativeName>
    <alternativeName>
        <fullName evidence="18">Vesicle-docking protein</fullName>
    </alternativeName>
</protein>